<gene>
    <name evidence="2" type="ORF">EDE15_3523</name>
</gene>
<organism evidence="2 3">
    <name type="scientific">Edaphobacter aggregans</name>
    <dbReference type="NCBI Taxonomy" id="570835"/>
    <lineage>
        <taxon>Bacteria</taxon>
        <taxon>Pseudomonadati</taxon>
        <taxon>Acidobacteriota</taxon>
        <taxon>Terriglobia</taxon>
        <taxon>Terriglobales</taxon>
        <taxon>Acidobacteriaceae</taxon>
        <taxon>Edaphobacter</taxon>
    </lineage>
</organism>
<dbReference type="InterPro" id="IPR008868">
    <property type="entry name" value="TniB"/>
</dbReference>
<evidence type="ECO:0000259" key="1">
    <source>
        <dbReference type="SMART" id="SM00382"/>
    </source>
</evidence>
<dbReference type="OrthoDB" id="8581376at2"/>
<dbReference type="Proteomes" id="UP000269669">
    <property type="component" value="Unassembled WGS sequence"/>
</dbReference>
<dbReference type="SMART" id="SM00382">
    <property type="entry name" value="AAA"/>
    <property type="match status" value="1"/>
</dbReference>
<sequence>MKTNNSASIVERMVIPHTAFAEARQRIEQCFAFSAAKAEGEGLLIVGESGTGKTSVLKSFQLNHMPTRGCDGMEIPILYASVPPMPTVKSLAGVMLAALNAPDSERGTENEKSRRLRILMKETGTRMVMIDEFQHFYDRGKRQIMLHVADWLKVLIDETRSTLVVAGLPSCRVVINENEQLARRFMASIQLPRFSWTDSRQRGEFISILEEYHNQIAKDFSLPKLYSEELAFRFFLATGGLMGYLSKLLRTTLRDAADRKRASITLEDLNIAHARAMWFDATVQEQLRPFEKGFRPEVTVDALNRATRIGTVADLPEKPTRPRSGMRKAESINAALVAA</sequence>
<dbReference type="EMBL" id="RSDW01000001">
    <property type="protein sequence ID" value="RSL17971.1"/>
    <property type="molecule type" value="Genomic_DNA"/>
</dbReference>
<keyword evidence="3" id="KW-1185">Reference proteome</keyword>
<dbReference type="PROSITE" id="PS00675">
    <property type="entry name" value="SIGMA54_INTERACT_1"/>
    <property type="match status" value="1"/>
</dbReference>
<evidence type="ECO:0000313" key="2">
    <source>
        <dbReference type="EMBL" id="RSL17971.1"/>
    </source>
</evidence>
<dbReference type="Pfam" id="PF05621">
    <property type="entry name" value="TniB"/>
    <property type="match status" value="1"/>
</dbReference>
<dbReference type="InterPro" id="IPR003593">
    <property type="entry name" value="AAA+_ATPase"/>
</dbReference>
<reference evidence="2 3" key="1">
    <citation type="submission" date="2018-12" db="EMBL/GenBank/DDBJ databases">
        <title>Sequencing of bacterial isolates from soil warming experiment in Harvard Forest, Massachusetts, USA.</title>
        <authorList>
            <person name="Deangelis K."/>
        </authorList>
    </citation>
    <scope>NUCLEOTIDE SEQUENCE [LARGE SCALE GENOMIC DNA]</scope>
    <source>
        <strain evidence="2 3">EB153</strain>
    </source>
</reference>
<dbReference type="Gene3D" id="3.40.50.300">
    <property type="entry name" value="P-loop containing nucleotide triphosphate hydrolases"/>
    <property type="match status" value="1"/>
</dbReference>
<accession>A0A428MLZ0</accession>
<name>A0A428MLZ0_9BACT</name>
<proteinExistence type="predicted"/>
<protein>
    <submittedName>
        <fullName evidence="2">TniB protein</fullName>
    </submittedName>
</protein>
<dbReference type="InterPro" id="IPR027417">
    <property type="entry name" value="P-loop_NTPase"/>
</dbReference>
<dbReference type="InterPro" id="IPR025662">
    <property type="entry name" value="Sigma_54_int_dom_ATP-bd_1"/>
</dbReference>
<feature type="domain" description="AAA+ ATPase" evidence="1">
    <location>
        <begin position="39"/>
        <end position="195"/>
    </location>
</feature>
<comment type="caution">
    <text evidence="2">The sequence shown here is derived from an EMBL/GenBank/DDBJ whole genome shotgun (WGS) entry which is preliminary data.</text>
</comment>
<evidence type="ECO:0000313" key="3">
    <source>
        <dbReference type="Proteomes" id="UP000269669"/>
    </source>
</evidence>
<dbReference type="SUPFAM" id="SSF52540">
    <property type="entry name" value="P-loop containing nucleoside triphosphate hydrolases"/>
    <property type="match status" value="1"/>
</dbReference>
<dbReference type="AlphaFoldDB" id="A0A428MLZ0"/>
<dbReference type="RefSeq" id="WP_125486391.1">
    <property type="nucleotide sequence ID" value="NZ_RSDW01000001.1"/>
</dbReference>